<dbReference type="AlphaFoldDB" id="A0A8J7S0L8"/>
<feature type="binding site" evidence="6">
    <location>
        <position position="71"/>
    </location>
    <ligand>
        <name>S-adenosyl-L-methionine</name>
        <dbReference type="ChEBI" id="CHEBI:59789"/>
    </ligand>
</feature>
<keyword evidence="2 6" id="KW-0698">rRNA processing</keyword>
<evidence type="ECO:0000313" key="8">
    <source>
        <dbReference type="Proteomes" id="UP000672602"/>
    </source>
</evidence>
<comment type="similarity">
    <text evidence="6">Belongs to the methyltransferase superfamily. RNA methyltransferase RsmG family.</text>
</comment>
<dbReference type="InterPro" id="IPR003682">
    <property type="entry name" value="rRNA_ssu_MeTfrase_G"/>
</dbReference>
<comment type="subcellular location">
    <subcellularLocation>
        <location evidence="6">Cytoplasm</location>
    </subcellularLocation>
</comment>
<evidence type="ECO:0000256" key="5">
    <source>
        <dbReference type="ARBA" id="ARBA00022691"/>
    </source>
</evidence>
<feature type="binding site" evidence="6">
    <location>
        <begin position="129"/>
        <end position="130"/>
    </location>
    <ligand>
        <name>S-adenosyl-L-methionine</name>
        <dbReference type="ChEBI" id="CHEBI:59789"/>
    </ligand>
</feature>
<dbReference type="Proteomes" id="UP000672602">
    <property type="component" value="Unassembled WGS sequence"/>
</dbReference>
<name>A0A8J7S0L8_9PROT</name>
<dbReference type="EC" id="2.1.1.170" evidence="6"/>
<dbReference type="SUPFAM" id="SSF53335">
    <property type="entry name" value="S-adenosyl-L-methionine-dependent methyltransferases"/>
    <property type="match status" value="1"/>
</dbReference>
<feature type="binding site" evidence="6">
    <location>
        <position position="143"/>
    </location>
    <ligand>
        <name>S-adenosyl-L-methionine</name>
        <dbReference type="ChEBI" id="CHEBI:59789"/>
    </ligand>
</feature>
<proteinExistence type="inferred from homology"/>
<evidence type="ECO:0000256" key="6">
    <source>
        <dbReference type="HAMAP-Rule" id="MF_00074"/>
    </source>
</evidence>
<evidence type="ECO:0000256" key="4">
    <source>
        <dbReference type="ARBA" id="ARBA00022679"/>
    </source>
</evidence>
<organism evidence="7 8">
    <name type="scientific">Marivibrio halodurans</name>
    <dbReference type="NCBI Taxonomy" id="2039722"/>
    <lineage>
        <taxon>Bacteria</taxon>
        <taxon>Pseudomonadati</taxon>
        <taxon>Pseudomonadota</taxon>
        <taxon>Alphaproteobacteria</taxon>
        <taxon>Rhodospirillales</taxon>
        <taxon>Rhodospirillaceae</taxon>
        <taxon>Marivibrio</taxon>
    </lineage>
</organism>
<dbReference type="GO" id="GO:0005829">
    <property type="term" value="C:cytosol"/>
    <property type="evidence" value="ECO:0007669"/>
    <property type="project" value="TreeGrafter"/>
</dbReference>
<comment type="caution">
    <text evidence="7">The sequence shown here is derived from an EMBL/GenBank/DDBJ whole genome shotgun (WGS) entry which is preliminary data.</text>
</comment>
<protein>
    <recommendedName>
        <fullName evidence="6">Ribosomal RNA small subunit methyltransferase G</fullName>
        <ecNumber evidence="6">2.1.1.170</ecNumber>
    </recommendedName>
    <alternativeName>
        <fullName evidence="6">16S rRNA 7-methylguanosine methyltransferase</fullName>
        <shortName evidence="6">16S rRNA m7G methyltransferase</shortName>
    </alternativeName>
</protein>
<evidence type="ECO:0000256" key="2">
    <source>
        <dbReference type="ARBA" id="ARBA00022552"/>
    </source>
</evidence>
<dbReference type="PANTHER" id="PTHR31760">
    <property type="entry name" value="S-ADENOSYL-L-METHIONINE-DEPENDENT METHYLTRANSFERASES SUPERFAMILY PROTEIN"/>
    <property type="match status" value="1"/>
</dbReference>
<dbReference type="Gene3D" id="3.40.50.150">
    <property type="entry name" value="Vaccinia Virus protein VP39"/>
    <property type="match status" value="1"/>
</dbReference>
<dbReference type="NCBIfam" id="TIGR00138">
    <property type="entry name" value="rsmG_gidB"/>
    <property type="match status" value="1"/>
</dbReference>
<dbReference type="InterPro" id="IPR029063">
    <property type="entry name" value="SAM-dependent_MTases_sf"/>
</dbReference>
<evidence type="ECO:0000256" key="1">
    <source>
        <dbReference type="ARBA" id="ARBA00022490"/>
    </source>
</evidence>
<dbReference type="RefSeq" id="WP_210682826.1">
    <property type="nucleotide sequence ID" value="NZ_JAGMWN010000006.1"/>
</dbReference>
<comment type="function">
    <text evidence="6">Specifically methylates the N7 position of guanine in position 527 of 16S rRNA.</text>
</comment>
<dbReference type="HAMAP" id="MF_00074">
    <property type="entry name" value="16SrRNA_methyltr_G"/>
    <property type="match status" value="1"/>
</dbReference>
<evidence type="ECO:0000256" key="3">
    <source>
        <dbReference type="ARBA" id="ARBA00022603"/>
    </source>
</evidence>
<keyword evidence="4 6" id="KW-0808">Transferase</keyword>
<sequence length="222" mass="24193">MDGRGFAECTGVSRETLDRLTAYAALLTKWQRRINLVGPKTVPDLWRRHMLDSAQLLPRLPPGTKTVVDLGSGAGFPGLVLAALGTDRGDGGIEQVHLVESDQRKAVFLREAARAMALGSRVTVHAARIESLDPIRADCVTARALAPVGTLLDYAARLVGENVPCVFLKGKRLEDELTDAKSSWYIKYRIDASQTDAEGAILTIEDFADVRRDSRIDDPPQG</sequence>
<evidence type="ECO:0000313" key="7">
    <source>
        <dbReference type="EMBL" id="MBP5858152.1"/>
    </source>
</evidence>
<comment type="caution">
    <text evidence="6">Lacks conserved residue(s) required for the propagation of feature annotation.</text>
</comment>
<dbReference type="EMBL" id="JAGMWN010000006">
    <property type="protein sequence ID" value="MBP5858152.1"/>
    <property type="molecule type" value="Genomic_DNA"/>
</dbReference>
<gene>
    <name evidence="6 7" type="primary">rsmG</name>
    <name evidence="7" type="ORF">KAJ83_14120</name>
</gene>
<reference evidence="7" key="1">
    <citation type="submission" date="2021-04" db="EMBL/GenBank/DDBJ databases">
        <authorList>
            <person name="Zhang D.-C."/>
        </authorList>
    </citation>
    <scope>NUCLEOTIDE SEQUENCE</scope>
    <source>
        <strain evidence="7">CGMCC 1.15697</strain>
    </source>
</reference>
<keyword evidence="8" id="KW-1185">Reference proteome</keyword>
<dbReference type="PANTHER" id="PTHR31760:SF0">
    <property type="entry name" value="S-ADENOSYL-L-METHIONINE-DEPENDENT METHYLTRANSFERASES SUPERFAMILY PROTEIN"/>
    <property type="match status" value="1"/>
</dbReference>
<keyword evidence="1 6" id="KW-0963">Cytoplasm</keyword>
<feature type="binding site" evidence="6">
    <location>
        <position position="76"/>
    </location>
    <ligand>
        <name>S-adenosyl-L-methionine</name>
        <dbReference type="ChEBI" id="CHEBI:59789"/>
    </ligand>
</feature>
<comment type="catalytic activity">
    <reaction evidence="6">
        <text>guanosine(527) in 16S rRNA + S-adenosyl-L-methionine = N(7)-methylguanosine(527) in 16S rRNA + S-adenosyl-L-homocysteine</text>
        <dbReference type="Rhea" id="RHEA:42732"/>
        <dbReference type="Rhea" id="RHEA-COMP:10209"/>
        <dbReference type="Rhea" id="RHEA-COMP:10210"/>
        <dbReference type="ChEBI" id="CHEBI:57856"/>
        <dbReference type="ChEBI" id="CHEBI:59789"/>
        <dbReference type="ChEBI" id="CHEBI:74269"/>
        <dbReference type="ChEBI" id="CHEBI:74480"/>
        <dbReference type="EC" id="2.1.1.170"/>
    </reaction>
</comment>
<keyword evidence="3 6" id="KW-0489">Methyltransferase</keyword>
<dbReference type="GO" id="GO:0070043">
    <property type="term" value="F:rRNA (guanine-N7-)-methyltransferase activity"/>
    <property type="evidence" value="ECO:0007669"/>
    <property type="project" value="UniProtKB-UniRule"/>
</dbReference>
<keyword evidence="5 6" id="KW-0949">S-adenosyl-L-methionine</keyword>
<accession>A0A8J7S0L8</accession>
<dbReference type="Pfam" id="PF02527">
    <property type="entry name" value="GidB"/>
    <property type="match status" value="1"/>
</dbReference>